<dbReference type="AlphaFoldDB" id="A0A0F9LA65"/>
<dbReference type="EMBL" id="LAZR01007596">
    <property type="protein sequence ID" value="KKM84246.1"/>
    <property type="molecule type" value="Genomic_DNA"/>
</dbReference>
<organism evidence="1">
    <name type="scientific">marine sediment metagenome</name>
    <dbReference type="NCBI Taxonomy" id="412755"/>
    <lineage>
        <taxon>unclassified sequences</taxon>
        <taxon>metagenomes</taxon>
        <taxon>ecological metagenomes</taxon>
    </lineage>
</organism>
<proteinExistence type="predicted"/>
<reference evidence="1" key="1">
    <citation type="journal article" date="2015" name="Nature">
        <title>Complex archaea that bridge the gap between prokaryotes and eukaryotes.</title>
        <authorList>
            <person name="Spang A."/>
            <person name="Saw J.H."/>
            <person name="Jorgensen S.L."/>
            <person name="Zaremba-Niedzwiedzka K."/>
            <person name="Martijn J."/>
            <person name="Lind A.E."/>
            <person name="van Eijk R."/>
            <person name="Schleper C."/>
            <person name="Guy L."/>
            <person name="Ettema T.J."/>
        </authorList>
    </citation>
    <scope>NUCLEOTIDE SEQUENCE</scope>
</reference>
<evidence type="ECO:0000313" key="1">
    <source>
        <dbReference type="EMBL" id="KKM84246.1"/>
    </source>
</evidence>
<gene>
    <name evidence="1" type="ORF">LCGC14_1301110</name>
</gene>
<comment type="caution">
    <text evidence="1">The sequence shown here is derived from an EMBL/GenBank/DDBJ whole genome shotgun (WGS) entry which is preliminary data.</text>
</comment>
<name>A0A0F9LA65_9ZZZZ</name>
<accession>A0A0F9LA65</accession>
<protein>
    <submittedName>
        <fullName evidence="1">Uncharacterized protein</fullName>
    </submittedName>
</protein>
<sequence length="418" mass="45058">MVYARIPGNVSIPSGTTIGVALTDGPQRDAFGRLRVANPANLFDTQLQYNEQPLLWSTQTAGASDATFTHLPDESAVRLEVGTTDGDSVIRQTRRYIRYQPGKSQQIVMTSVFGSMTSSIVKRVGYFDDDNGVFFEDDGVNFSVVERTRTSGSTVEDRVARADWNLDIFDGEGASAASVNFSRNNIYTIDLEWLSTGRVRTGLMVNGETIQGHEFNHNNLDTGYITTANLPLRYEIFNNGGSASAASMKQICTMVASEGGRDQERTINHGVAGPVAQVTGRRPILTIRPKSTFGTSSVTNHGHVLDIITDVIASSNNALVEVVFGGSATSATWQDRGTNSLVEYDSNATEISGGEVVAAFFVVSGSGNRSTTGSKDVDERLLLVYDSLKDTADEMSIVVTSLNATTNVLGALNWGELY</sequence>